<dbReference type="GO" id="GO:0006520">
    <property type="term" value="P:amino acid metabolic process"/>
    <property type="evidence" value="ECO:0007669"/>
    <property type="project" value="InterPro"/>
</dbReference>
<dbReference type="SUPFAM" id="SSF53383">
    <property type="entry name" value="PLP-dependent transferases"/>
    <property type="match status" value="1"/>
</dbReference>
<comment type="cofactor">
    <cofactor evidence="1 6 7">
        <name>pyridoxal 5'-phosphate</name>
        <dbReference type="ChEBI" id="CHEBI:597326"/>
    </cofactor>
</comment>
<evidence type="ECO:0000313" key="8">
    <source>
        <dbReference type="EMBL" id="WAC14387.1"/>
    </source>
</evidence>
<dbReference type="PANTHER" id="PTHR11999:SF70">
    <property type="entry name" value="MIP05841P"/>
    <property type="match status" value="1"/>
</dbReference>
<gene>
    <name evidence="8" type="ORF">ON006_10605</name>
</gene>
<dbReference type="AlphaFoldDB" id="A0A9E8SRN6"/>
<dbReference type="GO" id="GO:0030170">
    <property type="term" value="F:pyridoxal phosphate binding"/>
    <property type="evidence" value="ECO:0007669"/>
    <property type="project" value="InterPro"/>
</dbReference>
<name>A0A9E8SRN6_9BACT</name>
<dbReference type="GO" id="GO:0016831">
    <property type="term" value="F:carboxy-lyase activity"/>
    <property type="evidence" value="ECO:0007669"/>
    <property type="project" value="UniProtKB-KW"/>
</dbReference>
<keyword evidence="8" id="KW-0032">Aminotransferase</keyword>
<feature type="modified residue" description="N6-(pyridoxal phosphate)lysine" evidence="6">
    <location>
        <position position="294"/>
    </location>
</feature>
<dbReference type="InterPro" id="IPR015424">
    <property type="entry name" value="PyrdxlP-dep_Trfase"/>
</dbReference>
<sequence length="464" mass="51328">METVLKNDIANFDEILGEVKNTGIDFLNNLNEWPTYAFDQEMQKGTLSDNGLGTAGSLAFFKDHYEKLMVAGAGPRYWGFVTGGATPAGIAGDWLTAVYDQNTQTVEGAGDISAAIEKETIRLLCELVYLPQDFNGGFVTGATMSNFTGLAVGRQWAGQKIGRDISRDGMTNDIVVLGATPHSSVIKSLSMLGFGSNNLVKIKTLPGREAIDIQHLEDKLISFEGKSVIVNCSAGTVNTVDFDDIQAIVALKKKYGFWLHIDAAFGGFAAASPRHHHLLNGWEQADSIAIDCHKWLNVPYDSAVILVRKEHDRLQIKTFQNTNAPYLGDPSDNFSYLNFLPENSRRFRALPAWFSLTAYGRKGFQSIVENSIAMANELADQISESTFLELTAPVRLNVVCFRLKTEQSKNAEFLNRLNKRGKVFMTPTTLAGNVCIRAAFVNYRTSKEDIEIAMQEMEETYRSL</sequence>
<evidence type="ECO:0000313" key="9">
    <source>
        <dbReference type="Proteomes" id="UP001164653"/>
    </source>
</evidence>
<organism evidence="8 9">
    <name type="scientific">Dyadobacter pollutisoli</name>
    <dbReference type="NCBI Taxonomy" id="2910158"/>
    <lineage>
        <taxon>Bacteria</taxon>
        <taxon>Pseudomonadati</taxon>
        <taxon>Bacteroidota</taxon>
        <taxon>Cytophagia</taxon>
        <taxon>Cytophagales</taxon>
        <taxon>Spirosomataceae</taxon>
        <taxon>Dyadobacter</taxon>
    </lineage>
</organism>
<dbReference type="KEGG" id="dpf:ON006_10605"/>
<dbReference type="Proteomes" id="UP001164653">
    <property type="component" value="Chromosome"/>
</dbReference>
<evidence type="ECO:0000256" key="2">
    <source>
        <dbReference type="ARBA" id="ARBA00009533"/>
    </source>
</evidence>
<dbReference type="InterPro" id="IPR015422">
    <property type="entry name" value="PyrdxlP-dep_Trfase_small"/>
</dbReference>
<dbReference type="InterPro" id="IPR015421">
    <property type="entry name" value="PyrdxlP-dep_Trfase_major"/>
</dbReference>
<keyword evidence="5 7" id="KW-0456">Lyase</keyword>
<dbReference type="Gene3D" id="3.90.1150.10">
    <property type="entry name" value="Aspartate Aminotransferase, domain 1"/>
    <property type="match status" value="1"/>
</dbReference>
<evidence type="ECO:0000256" key="4">
    <source>
        <dbReference type="ARBA" id="ARBA00022898"/>
    </source>
</evidence>
<dbReference type="InterPro" id="IPR002129">
    <property type="entry name" value="PyrdxlP-dep_de-COase"/>
</dbReference>
<dbReference type="PRINTS" id="PR00800">
    <property type="entry name" value="YHDCRBOXLASE"/>
</dbReference>
<comment type="similarity">
    <text evidence="2 7">Belongs to the group II decarboxylase family.</text>
</comment>
<evidence type="ECO:0000256" key="6">
    <source>
        <dbReference type="PIRSR" id="PIRSR602129-50"/>
    </source>
</evidence>
<protein>
    <submittedName>
        <fullName evidence="8">Aminotransferase class I/II-fold pyridoxal phosphate-dependent enzyme</fullName>
    </submittedName>
</protein>
<evidence type="ECO:0000256" key="5">
    <source>
        <dbReference type="ARBA" id="ARBA00023239"/>
    </source>
</evidence>
<proteinExistence type="inferred from homology"/>
<dbReference type="PANTHER" id="PTHR11999">
    <property type="entry name" value="GROUP II PYRIDOXAL-5-PHOSPHATE DECARBOXYLASE"/>
    <property type="match status" value="1"/>
</dbReference>
<dbReference type="InterPro" id="IPR010977">
    <property type="entry name" value="Aromatic_deC"/>
</dbReference>
<dbReference type="RefSeq" id="WP_244819755.1">
    <property type="nucleotide sequence ID" value="NZ_CP112998.1"/>
</dbReference>
<reference evidence="8" key="1">
    <citation type="submission" date="2022-11" db="EMBL/GenBank/DDBJ databases">
        <title>Dyadobacter pollutisoli sp. nov., isolated from plastic dumped soil.</title>
        <authorList>
            <person name="Kim J.M."/>
            <person name="Kim K.R."/>
            <person name="Lee J.K."/>
            <person name="Hao L."/>
            <person name="Jeon C.O."/>
        </authorList>
    </citation>
    <scope>NUCLEOTIDE SEQUENCE</scope>
    <source>
        <strain evidence="8">U1</strain>
    </source>
</reference>
<keyword evidence="8" id="KW-0808">Transferase</keyword>
<keyword evidence="3" id="KW-0210">Decarboxylase</keyword>
<dbReference type="GO" id="GO:0008483">
    <property type="term" value="F:transaminase activity"/>
    <property type="evidence" value="ECO:0007669"/>
    <property type="project" value="UniProtKB-KW"/>
</dbReference>
<evidence type="ECO:0000256" key="1">
    <source>
        <dbReference type="ARBA" id="ARBA00001933"/>
    </source>
</evidence>
<keyword evidence="9" id="KW-1185">Reference proteome</keyword>
<accession>A0A9E8SRN6</accession>
<evidence type="ECO:0000256" key="3">
    <source>
        <dbReference type="ARBA" id="ARBA00022793"/>
    </source>
</evidence>
<dbReference type="Pfam" id="PF00282">
    <property type="entry name" value="Pyridoxal_deC"/>
    <property type="match status" value="1"/>
</dbReference>
<keyword evidence="4 6" id="KW-0663">Pyridoxal phosphate</keyword>
<dbReference type="EMBL" id="CP112998">
    <property type="protein sequence ID" value="WAC14387.1"/>
    <property type="molecule type" value="Genomic_DNA"/>
</dbReference>
<dbReference type="Gene3D" id="3.40.640.10">
    <property type="entry name" value="Type I PLP-dependent aspartate aminotransferase-like (Major domain)"/>
    <property type="match status" value="1"/>
</dbReference>
<dbReference type="GO" id="GO:0019752">
    <property type="term" value="P:carboxylic acid metabolic process"/>
    <property type="evidence" value="ECO:0007669"/>
    <property type="project" value="InterPro"/>
</dbReference>
<evidence type="ECO:0000256" key="7">
    <source>
        <dbReference type="RuleBase" id="RU000382"/>
    </source>
</evidence>